<keyword evidence="5" id="KW-0626">Porin</keyword>
<feature type="region of interest" description="Disordered" evidence="6">
    <location>
        <begin position="1"/>
        <end position="44"/>
    </location>
</feature>
<evidence type="ECO:0000313" key="8">
    <source>
        <dbReference type="Proteomes" id="UP001652680"/>
    </source>
</evidence>
<dbReference type="InterPro" id="IPR001925">
    <property type="entry name" value="Porin_Euk"/>
</dbReference>
<protein>
    <recommendedName>
        <fullName evidence="9">Voltage-dependent anion-selective channel</fullName>
    </recommendedName>
</protein>
<dbReference type="InterPro" id="IPR023614">
    <property type="entry name" value="Porin_dom_sf"/>
</dbReference>
<keyword evidence="4" id="KW-1000">Mitochondrion outer membrane</keyword>
<keyword evidence="3" id="KW-1134">Transmembrane beta strand</keyword>
<dbReference type="PANTHER" id="PTHR11743:SF70">
    <property type="entry name" value="GH26960P-RELATED"/>
    <property type="match status" value="1"/>
</dbReference>
<evidence type="ECO:0000256" key="3">
    <source>
        <dbReference type="ARBA" id="ARBA00022452"/>
    </source>
</evidence>
<comment type="similarity">
    <text evidence="2">Belongs to the eukaryotic mitochondrial porin family.</text>
</comment>
<dbReference type="CDD" id="cd07306">
    <property type="entry name" value="Porin3_VDAC"/>
    <property type="match status" value="1"/>
</dbReference>
<dbReference type="PANTHER" id="PTHR11743">
    <property type="entry name" value="VOLTAGE-DEPENDENT ANION-SELECTIVE CHANNEL"/>
    <property type="match status" value="1"/>
</dbReference>
<dbReference type="GeneID" id="108052365"/>
<name>A0ABM5I531_DRORH</name>
<keyword evidence="4" id="KW-0496">Mitochondrion</keyword>
<evidence type="ECO:0000313" key="7">
    <source>
        <dbReference type="EnsemblMetazoa" id="XP_016990237.2"/>
    </source>
</evidence>
<dbReference type="Gene3D" id="2.40.160.10">
    <property type="entry name" value="Porin"/>
    <property type="match status" value="1"/>
</dbReference>
<keyword evidence="3" id="KW-0812">Transmembrane</keyword>
<evidence type="ECO:0008006" key="9">
    <source>
        <dbReference type="Google" id="ProtNLM"/>
    </source>
</evidence>
<evidence type="ECO:0000256" key="4">
    <source>
        <dbReference type="ARBA" id="ARBA00022787"/>
    </source>
</evidence>
<evidence type="ECO:0000256" key="5">
    <source>
        <dbReference type="ARBA" id="ARBA00023114"/>
    </source>
</evidence>
<dbReference type="RefSeq" id="XP_016990237.2">
    <property type="nucleotide sequence ID" value="XM_017134748.2"/>
</dbReference>
<sequence>MQKLKQRILNWFRRNRKRNRPAPEDTSKDDKGDKKDTAEEDLKEIDVEIPLPPGEGEMPSYFHVGSAAKDCLITGYKLGAWQLQCTTKTNQDFYLSTFGEGYPTIDSVFGGVEALKESGNWSVSLGWLTTNEYVSEVGVRAKGLGSQWYALLKSMIGTKDEVTFKSKLKCGFERNPVKVEVVVPLYNEPLLLGYVVVAPFENWLLGYRASYNMDDKGFDKHALCLGYNNGTTEIGLKLENFQDLRGSIFQRIGERWAFAIKSNLYNSENVKQFAIGVQYDFQNGSLLKAKLRHDSRIGFVYQSKLGENVDIMYHAAFDGVDPIGGNHKIGVAWHFQC</sequence>
<feature type="compositionally biased region" description="Basic and acidic residues" evidence="6">
    <location>
        <begin position="21"/>
        <end position="37"/>
    </location>
</feature>
<reference evidence="7" key="2">
    <citation type="submission" date="2025-05" db="UniProtKB">
        <authorList>
            <consortium name="EnsemblMetazoa"/>
        </authorList>
    </citation>
    <scope>IDENTIFICATION</scope>
</reference>
<accession>A0ABM5I531</accession>
<evidence type="ECO:0000256" key="2">
    <source>
        <dbReference type="ARBA" id="ARBA00007780"/>
    </source>
</evidence>
<evidence type="ECO:0000256" key="1">
    <source>
        <dbReference type="ARBA" id="ARBA00004294"/>
    </source>
</evidence>
<comment type="subcellular location">
    <subcellularLocation>
        <location evidence="1">Mitochondrion outer membrane</location>
    </subcellularLocation>
</comment>
<keyword evidence="8" id="KW-1185">Reference proteome</keyword>
<proteinExistence type="inferred from homology"/>
<dbReference type="Proteomes" id="UP001652680">
    <property type="component" value="Unassembled WGS sequence"/>
</dbReference>
<keyword evidence="5" id="KW-0406">Ion transport</keyword>
<dbReference type="EnsemblMetazoa" id="XM_017134748.2">
    <property type="protein sequence ID" value="XP_016990237.2"/>
    <property type="gene ID" value="LOC108052365"/>
</dbReference>
<dbReference type="Pfam" id="PF01459">
    <property type="entry name" value="Porin_3"/>
    <property type="match status" value="1"/>
</dbReference>
<keyword evidence="5" id="KW-0813">Transport</keyword>
<keyword evidence="3" id="KW-0472">Membrane</keyword>
<dbReference type="InterPro" id="IPR027246">
    <property type="entry name" value="Porin_Euk/Tom40"/>
</dbReference>
<reference evidence="8" key="1">
    <citation type="journal article" date="2021" name="Elife">
        <title>Highly contiguous assemblies of 101 drosophilid genomes.</title>
        <authorList>
            <person name="Kim B.Y."/>
            <person name="Wang J.R."/>
            <person name="Miller D.E."/>
            <person name="Barmina O."/>
            <person name="Delaney E."/>
            <person name="Thompson A."/>
            <person name="Comeault A.A."/>
            <person name="Peede D."/>
            <person name="D'Agostino E.R."/>
            <person name="Pelaez J."/>
            <person name="Aguilar J.M."/>
            <person name="Haji D."/>
            <person name="Matsunaga T."/>
            <person name="Armstrong E.E."/>
            <person name="Zych M."/>
            <person name="Ogawa Y."/>
            <person name="Stamenkovic-Radak M."/>
            <person name="Jelic M."/>
            <person name="Veselinovic M.S."/>
            <person name="Tanaskovic M."/>
            <person name="Eric P."/>
            <person name="Gao J.J."/>
            <person name="Katoh T.K."/>
            <person name="Toda M.J."/>
            <person name="Watabe H."/>
            <person name="Watada M."/>
            <person name="Davis J.S."/>
            <person name="Moyle L.C."/>
            <person name="Manoli G."/>
            <person name="Bertolini E."/>
            <person name="Kostal V."/>
            <person name="Hawley R.S."/>
            <person name="Takahashi A."/>
            <person name="Jones C.D."/>
            <person name="Price D.K."/>
            <person name="Whiteman N."/>
            <person name="Kopp A."/>
            <person name="Matute D.R."/>
            <person name="Petrov D.A."/>
        </authorList>
    </citation>
    <scope>NUCLEOTIDE SEQUENCE [LARGE SCALE GENOMIC DNA]</scope>
</reference>
<evidence type="ECO:0000256" key="6">
    <source>
        <dbReference type="SAM" id="MobiDB-lite"/>
    </source>
</evidence>
<organism evidence="7 8">
    <name type="scientific">Drosophila rhopaloa</name>
    <name type="common">Fruit fly</name>
    <dbReference type="NCBI Taxonomy" id="1041015"/>
    <lineage>
        <taxon>Eukaryota</taxon>
        <taxon>Metazoa</taxon>
        <taxon>Ecdysozoa</taxon>
        <taxon>Arthropoda</taxon>
        <taxon>Hexapoda</taxon>
        <taxon>Insecta</taxon>
        <taxon>Pterygota</taxon>
        <taxon>Neoptera</taxon>
        <taxon>Endopterygota</taxon>
        <taxon>Diptera</taxon>
        <taxon>Brachycera</taxon>
        <taxon>Muscomorpha</taxon>
        <taxon>Ephydroidea</taxon>
        <taxon>Drosophilidae</taxon>
        <taxon>Drosophila</taxon>
        <taxon>Sophophora</taxon>
    </lineage>
</organism>